<dbReference type="EMBL" id="RPEM01000011">
    <property type="protein sequence ID" value="TGD42194.1"/>
    <property type="molecule type" value="Genomic_DNA"/>
</dbReference>
<comment type="pathway">
    <text evidence="1">Cell wall biogenesis; peptidoglycan biosynthesis.</text>
</comment>
<proteinExistence type="inferred from homology"/>
<keyword evidence="4 15" id="KW-0121">Carboxypeptidase</keyword>
<feature type="chain" id="PRO_5045778169" description="serine-type D-Ala-D-Ala carboxypeptidase" evidence="13">
    <location>
        <begin position="34"/>
        <end position="395"/>
    </location>
</feature>
<keyword evidence="6 13" id="KW-0732">Signal</keyword>
<keyword evidence="8" id="KW-0133">Cell shape</keyword>
<dbReference type="Pfam" id="PF00768">
    <property type="entry name" value="Peptidase_S11"/>
    <property type="match status" value="1"/>
</dbReference>
<dbReference type="PRINTS" id="PR00725">
    <property type="entry name" value="DADACBPTASE1"/>
</dbReference>
<evidence type="ECO:0000256" key="11">
    <source>
        <dbReference type="ARBA" id="ARBA00034000"/>
    </source>
</evidence>
<evidence type="ECO:0000256" key="6">
    <source>
        <dbReference type="ARBA" id="ARBA00022729"/>
    </source>
</evidence>
<keyword evidence="10" id="KW-0961">Cell wall biogenesis/degradation</keyword>
<keyword evidence="9" id="KW-0573">Peptidoglycan synthesis</keyword>
<comment type="catalytic activity">
    <reaction evidence="11">
        <text>Preferential cleavage: (Ac)2-L-Lys-D-Ala-|-D-Ala. Also transpeptidation of peptidyl-alanyl moieties that are N-acyl substituents of D-alanine.</text>
        <dbReference type="EC" id="3.4.16.4"/>
    </reaction>
</comment>
<dbReference type="Gene3D" id="3.40.710.10">
    <property type="entry name" value="DD-peptidase/beta-lactamase superfamily"/>
    <property type="match status" value="1"/>
</dbReference>
<dbReference type="RefSeq" id="WP_135432880.1">
    <property type="nucleotide sequence ID" value="NZ_RPEM01000011.1"/>
</dbReference>
<evidence type="ECO:0000256" key="2">
    <source>
        <dbReference type="ARBA" id="ARBA00007164"/>
    </source>
</evidence>
<dbReference type="PANTHER" id="PTHR21581:SF6">
    <property type="entry name" value="TRAFFICKING PROTEIN PARTICLE COMPLEX SUBUNIT 12"/>
    <property type="match status" value="1"/>
</dbReference>
<dbReference type="InterPro" id="IPR037167">
    <property type="entry name" value="Peptidase_S11_C_sf"/>
</dbReference>
<keyword evidence="7" id="KW-0378">Hydrolase</keyword>
<dbReference type="Gene3D" id="2.60.410.10">
    <property type="entry name" value="D-Ala-D-Ala carboxypeptidase, C-terminal domain"/>
    <property type="match status" value="1"/>
</dbReference>
<dbReference type="InterPro" id="IPR012338">
    <property type="entry name" value="Beta-lactam/transpept-like"/>
</dbReference>
<keyword evidence="5" id="KW-0645">Protease</keyword>
<evidence type="ECO:0000313" key="15">
    <source>
        <dbReference type="EMBL" id="TGD42194.1"/>
    </source>
</evidence>
<reference evidence="15 16" key="1">
    <citation type="submission" date="2018-11" db="EMBL/GenBank/DDBJ databases">
        <title>Tabrizicola sp. isolated from sediment of alpine lake.</title>
        <authorList>
            <person name="Liu Z."/>
        </authorList>
    </citation>
    <scope>NUCLEOTIDE SEQUENCE [LARGE SCALE GENOMIC DNA]</scope>
    <source>
        <strain evidence="15 16">DRYC-M-16</strain>
    </source>
</reference>
<accession>A0ABY2KLN7</accession>
<keyword evidence="16" id="KW-1185">Reference proteome</keyword>
<evidence type="ECO:0000256" key="13">
    <source>
        <dbReference type="SAM" id="SignalP"/>
    </source>
</evidence>
<comment type="similarity">
    <text evidence="2 12">Belongs to the peptidase S11 family.</text>
</comment>
<evidence type="ECO:0000256" key="9">
    <source>
        <dbReference type="ARBA" id="ARBA00022984"/>
    </source>
</evidence>
<dbReference type="SUPFAM" id="SSF56601">
    <property type="entry name" value="beta-lactamase/transpeptidase-like"/>
    <property type="match status" value="1"/>
</dbReference>
<feature type="domain" description="Peptidase S11 D-Ala-D-Ala carboxypeptidase A C-terminal" evidence="14">
    <location>
        <begin position="280"/>
        <end position="370"/>
    </location>
</feature>
<evidence type="ECO:0000256" key="1">
    <source>
        <dbReference type="ARBA" id="ARBA00004752"/>
    </source>
</evidence>
<comment type="caution">
    <text evidence="15">The sequence shown here is derived from an EMBL/GenBank/DDBJ whole genome shotgun (WGS) entry which is preliminary data.</text>
</comment>
<evidence type="ECO:0000256" key="5">
    <source>
        <dbReference type="ARBA" id="ARBA00022670"/>
    </source>
</evidence>
<dbReference type="SMART" id="SM00936">
    <property type="entry name" value="PBP5_C"/>
    <property type="match status" value="1"/>
</dbReference>
<evidence type="ECO:0000259" key="14">
    <source>
        <dbReference type="SMART" id="SM00936"/>
    </source>
</evidence>
<evidence type="ECO:0000256" key="7">
    <source>
        <dbReference type="ARBA" id="ARBA00022801"/>
    </source>
</evidence>
<protein>
    <recommendedName>
        <fullName evidence="3">serine-type D-Ala-D-Ala carboxypeptidase</fullName>
        <ecNumber evidence="3">3.4.16.4</ecNumber>
    </recommendedName>
</protein>
<dbReference type="InterPro" id="IPR001967">
    <property type="entry name" value="Peptidase_S11_N"/>
</dbReference>
<dbReference type="InterPro" id="IPR018044">
    <property type="entry name" value="Peptidase_S11"/>
</dbReference>
<dbReference type="Pfam" id="PF07943">
    <property type="entry name" value="PBP5_C"/>
    <property type="match status" value="1"/>
</dbReference>
<gene>
    <name evidence="15" type="ORF">EEB11_15625</name>
</gene>
<feature type="signal peptide" evidence="13">
    <location>
        <begin position="1"/>
        <end position="33"/>
    </location>
</feature>
<dbReference type="GO" id="GO:0004180">
    <property type="term" value="F:carboxypeptidase activity"/>
    <property type="evidence" value="ECO:0007669"/>
    <property type="project" value="UniProtKB-KW"/>
</dbReference>
<name>A0ABY2KLN7_9RHOB</name>
<evidence type="ECO:0000256" key="4">
    <source>
        <dbReference type="ARBA" id="ARBA00022645"/>
    </source>
</evidence>
<evidence type="ECO:0000256" key="3">
    <source>
        <dbReference type="ARBA" id="ARBA00012448"/>
    </source>
</evidence>
<organism evidence="15 16">
    <name type="scientific">Pseudotabrizicola sediminis</name>
    <dbReference type="NCBI Taxonomy" id="2486418"/>
    <lineage>
        <taxon>Bacteria</taxon>
        <taxon>Pseudomonadati</taxon>
        <taxon>Pseudomonadota</taxon>
        <taxon>Alphaproteobacteria</taxon>
        <taxon>Rhodobacterales</taxon>
        <taxon>Paracoccaceae</taxon>
        <taxon>Pseudotabrizicola</taxon>
    </lineage>
</organism>
<evidence type="ECO:0000256" key="8">
    <source>
        <dbReference type="ARBA" id="ARBA00022960"/>
    </source>
</evidence>
<dbReference type="EC" id="3.4.16.4" evidence="3"/>
<sequence>MCIRSRRPHSLFRAVLAPALTLFLLITAPVAQAFETQATAAWVYDVTTQTVLMDKNADQALPPASMSKLMTINMLFEALRDGRVTMETQFPVSSRAAAMGGSTMFLQESDRPTVSDLIHGMIVNSGNDACVVVAEGLAGTEEAFADQMTQRARALGMQNSVFKNSSGWPAAGHVMSMRDLGILSKRLIVDFPELYTIFAETTFDYKNRAPANANNRNPLLALGVGSDGLKTGHTSEAGYGLAGSAAQGNRRVIFVITGLTSERERAEEAERIVSWAFRQFAEKTLVTAGQRVAEVPVWMGSADRVGLVPAADVRLLVPALVQESTTAEVVYTGPLKAPLTAGTQVGELIIHIPNLPDARVPLVVEADVARGGFGKRLMTAVDALRARYLDETPAS</sequence>
<evidence type="ECO:0000256" key="12">
    <source>
        <dbReference type="RuleBase" id="RU004016"/>
    </source>
</evidence>
<dbReference type="InterPro" id="IPR012907">
    <property type="entry name" value="Peptidase_S11_C"/>
</dbReference>
<evidence type="ECO:0000313" key="16">
    <source>
        <dbReference type="Proteomes" id="UP000297741"/>
    </source>
</evidence>
<evidence type="ECO:0000256" key="10">
    <source>
        <dbReference type="ARBA" id="ARBA00023316"/>
    </source>
</evidence>
<dbReference type="PANTHER" id="PTHR21581">
    <property type="entry name" value="D-ALANYL-D-ALANINE CARBOXYPEPTIDASE"/>
    <property type="match status" value="1"/>
</dbReference>
<dbReference type="Proteomes" id="UP000297741">
    <property type="component" value="Unassembled WGS sequence"/>
</dbReference>